<feature type="compositionally biased region" description="Low complexity" evidence="1">
    <location>
        <begin position="124"/>
        <end position="133"/>
    </location>
</feature>
<organism evidence="3 4">
    <name type="scientific">Rhinocladiella mackenziei CBS 650.93</name>
    <dbReference type="NCBI Taxonomy" id="1442369"/>
    <lineage>
        <taxon>Eukaryota</taxon>
        <taxon>Fungi</taxon>
        <taxon>Dikarya</taxon>
        <taxon>Ascomycota</taxon>
        <taxon>Pezizomycotina</taxon>
        <taxon>Eurotiomycetes</taxon>
        <taxon>Chaetothyriomycetidae</taxon>
        <taxon>Chaetothyriales</taxon>
        <taxon>Herpotrichiellaceae</taxon>
        <taxon>Rhinocladiella</taxon>
    </lineage>
</organism>
<evidence type="ECO:0000313" key="3">
    <source>
        <dbReference type="EMBL" id="KIX03218.1"/>
    </source>
</evidence>
<reference evidence="3 4" key="1">
    <citation type="submission" date="2015-01" db="EMBL/GenBank/DDBJ databases">
        <title>The Genome Sequence of Rhinocladiella mackenzie CBS 650.93.</title>
        <authorList>
            <consortium name="The Broad Institute Genomics Platform"/>
            <person name="Cuomo C."/>
            <person name="de Hoog S."/>
            <person name="Gorbushina A."/>
            <person name="Stielow B."/>
            <person name="Teixiera M."/>
            <person name="Abouelleil A."/>
            <person name="Chapman S.B."/>
            <person name="Priest M."/>
            <person name="Young S.K."/>
            <person name="Wortman J."/>
            <person name="Nusbaum C."/>
            <person name="Birren B."/>
        </authorList>
    </citation>
    <scope>NUCLEOTIDE SEQUENCE [LARGE SCALE GENOMIC DNA]</scope>
    <source>
        <strain evidence="3 4">CBS 650.93</strain>
    </source>
</reference>
<dbReference type="VEuPathDB" id="FungiDB:Z518_06770"/>
<evidence type="ECO:0000256" key="1">
    <source>
        <dbReference type="SAM" id="MobiDB-lite"/>
    </source>
</evidence>
<evidence type="ECO:0000256" key="2">
    <source>
        <dbReference type="SAM" id="SignalP"/>
    </source>
</evidence>
<dbReference type="HOGENOM" id="CLU_103833_0_0_1"/>
<protein>
    <recommendedName>
        <fullName evidence="5">DNA-directed RNA polymerase III subunit RPC9</fullName>
    </recommendedName>
</protein>
<evidence type="ECO:0000313" key="4">
    <source>
        <dbReference type="Proteomes" id="UP000053617"/>
    </source>
</evidence>
<dbReference type="RefSeq" id="XP_013270354.1">
    <property type="nucleotide sequence ID" value="XM_013414900.1"/>
</dbReference>
<dbReference type="GO" id="GO:0006384">
    <property type="term" value="P:transcription initiation at RNA polymerase III promoter"/>
    <property type="evidence" value="ECO:0007669"/>
    <property type="project" value="InterPro"/>
</dbReference>
<keyword evidence="4" id="KW-1185">Reference proteome</keyword>
<dbReference type="PANTHER" id="PTHR15561:SF0">
    <property type="entry name" value="DNA-DIRECTED RNA POLYMERASE III SUBUNIT RPC9"/>
    <property type="match status" value="1"/>
</dbReference>
<dbReference type="OrthoDB" id="1746530at2759"/>
<feature type="chain" id="PRO_5002254286" description="DNA-directed RNA polymerase III subunit RPC9" evidence="2">
    <location>
        <begin position="24"/>
        <end position="204"/>
    </location>
</feature>
<evidence type="ECO:0008006" key="5">
    <source>
        <dbReference type="Google" id="ProtNLM"/>
    </source>
</evidence>
<dbReference type="AlphaFoldDB" id="A0A0D2GYC2"/>
<dbReference type="InterPro" id="IPR038846">
    <property type="entry name" value="RPC9"/>
</dbReference>
<dbReference type="EMBL" id="KN847479">
    <property type="protein sequence ID" value="KIX03218.1"/>
    <property type="molecule type" value="Genomic_DNA"/>
</dbReference>
<dbReference type="STRING" id="1442369.A0A0D2GYC2"/>
<name>A0A0D2GYC2_9EURO</name>
<dbReference type="GO" id="GO:0005666">
    <property type="term" value="C:RNA polymerase III complex"/>
    <property type="evidence" value="ECO:0007669"/>
    <property type="project" value="InterPro"/>
</dbReference>
<sequence length="204" mass="22537">MRNGLSPSGTILLILWIRQVVDPQAALLATSEVHRFLASNPPRPPFKKIGSHQSVNLKNYQRVRQDFQHYVTTTIPYIEAFSPPETFIKSVVPKLRAFGLTKTEALMLINLGVGLPRNQYSQAAAAETETGATNGDVEEGNEEAAAQEVQEPDDRQLLSLVIEELEERFPGEQGEAKMEKILQTMKAEFDRAHAATNGHGTKGS</sequence>
<dbReference type="PANTHER" id="PTHR15561">
    <property type="entry name" value="CALCITONIN GENE-RELATED PEPTIDE-RECEPTOR COMPONENT PROTEIN"/>
    <property type="match status" value="1"/>
</dbReference>
<dbReference type="Proteomes" id="UP000053617">
    <property type="component" value="Unassembled WGS sequence"/>
</dbReference>
<feature type="signal peptide" evidence="2">
    <location>
        <begin position="1"/>
        <end position="23"/>
    </location>
</feature>
<feature type="region of interest" description="Disordered" evidence="1">
    <location>
        <begin position="124"/>
        <end position="149"/>
    </location>
</feature>
<proteinExistence type="predicted"/>
<dbReference type="Gene3D" id="1.20.1250.40">
    <property type="match status" value="1"/>
</dbReference>
<keyword evidence="2" id="KW-0732">Signal</keyword>
<dbReference type="InterPro" id="IPR038324">
    <property type="entry name" value="Rpb4/RPC9_sf"/>
</dbReference>
<gene>
    <name evidence="3" type="ORF">Z518_06770</name>
</gene>
<accession>A0A0D2GYC2</accession>
<dbReference type="GeneID" id="25294841"/>